<sequence>MWPFRSKPLLDAETAAWHVENFAWLLSEFGHGDDFSACKLVLPKPGFFPSDGERGHAKALRIFRQTQTYCGMGDWEIDLVADNNPVARREAPAYVMLQHGKHALGTYSRRGNRSQITYVPTLLERPEHLIATFAHELAHDLLSSARTPPPSEADENEFLTDLTAVFLGFGVFLANARFDFETSGGGGWSMRRAGYLPEADLIFALALFLRTRQIGPDAAMEWLKPHLGKLLRKALGDLPDTHADVAALRAALADAQKIAS</sequence>
<dbReference type="RefSeq" id="WP_130364767.1">
    <property type="nucleotide sequence ID" value="NZ_JAASRT010000001.1"/>
</dbReference>
<dbReference type="KEGG" id="vgo:GJW-30_1_01200"/>
<accession>A0A0S3PRU5</accession>
<name>A0A0S3PRU5_9BRAD</name>
<evidence type="ECO:0008006" key="3">
    <source>
        <dbReference type="Google" id="ProtNLM"/>
    </source>
</evidence>
<dbReference type="Proteomes" id="UP000236884">
    <property type="component" value="Chromosome"/>
</dbReference>
<dbReference type="EMBL" id="AP014946">
    <property type="protein sequence ID" value="BAT58673.1"/>
    <property type="molecule type" value="Genomic_DNA"/>
</dbReference>
<dbReference type="AlphaFoldDB" id="A0A0S3PRU5"/>
<evidence type="ECO:0000313" key="1">
    <source>
        <dbReference type="EMBL" id="BAT58673.1"/>
    </source>
</evidence>
<proteinExistence type="predicted"/>
<dbReference type="OrthoDB" id="7170694at2"/>
<keyword evidence="2" id="KW-1185">Reference proteome</keyword>
<evidence type="ECO:0000313" key="2">
    <source>
        <dbReference type="Proteomes" id="UP000236884"/>
    </source>
</evidence>
<protein>
    <recommendedName>
        <fullName evidence="3">IrrE N-terminal-like domain-containing protein</fullName>
    </recommendedName>
</protein>
<reference evidence="1 2" key="1">
    <citation type="submission" date="2015-08" db="EMBL/GenBank/DDBJ databases">
        <title>Investigation of the bacterial diversity of lava forest soil.</title>
        <authorList>
            <person name="Lee J.S."/>
        </authorList>
    </citation>
    <scope>NUCLEOTIDE SEQUENCE [LARGE SCALE GENOMIC DNA]</scope>
    <source>
        <strain evidence="1 2">GJW-30</strain>
    </source>
</reference>
<organism evidence="1 2">
    <name type="scientific">Variibacter gotjawalensis</name>
    <dbReference type="NCBI Taxonomy" id="1333996"/>
    <lineage>
        <taxon>Bacteria</taxon>
        <taxon>Pseudomonadati</taxon>
        <taxon>Pseudomonadota</taxon>
        <taxon>Alphaproteobacteria</taxon>
        <taxon>Hyphomicrobiales</taxon>
        <taxon>Nitrobacteraceae</taxon>
        <taxon>Variibacter</taxon>
    </lineage>
</organism>
<gene>
    <name evidence="1" type="ORF">GJW-30_1_01200</name>
</gene>